<feature type="chain" id="PRO_5001488191" description="DOMON domain-containing protein" evidence="2">
    <location>
        <begin position="22"/>
        <end position="250"/>
    </location>
</feature>
<keyword evidence="5" id="KW-1185">Reference proteome</keyword>
<proteinExistence type="predicted"/>
<dbReference type="PROSITE" id="PS50836">
    <property type="entry name" value="DOMON"/>
    <property type="match status" value="1"/>
</dbReference>
<dbReference type="GO" id="GO:1900449">
    <property type="term" value="P:regulation of glutamate receptor signaling pathway"/>
    <property type="evidence" value="ECO:0007669"/>
    <property type="project" value="InterPro"/>
</dbReference>
<feature type="region of interest" description="Disordered" evidence="1">
    <location>
        <begin position="184"/>
        <end position="206"/>
    </location>
</feature>
<evidence type="ECO:0000259" key="3">
    <source>
        <dbReference type="PROSITE" id="PS50836"/>
    </source>
</evidence>
<evidence type="ECO:0000256" key="2">
    <source>
        <dbReference type="SAM" id="SignalP"/>
    </source>
</evidence>
<dbReference type="Proteomes" id="UP000024635">
    <property type="component" value="Unassembled WGS sequence"/>
</dbReference>
<dbReference type="EMBL" id="JARK01001425">
    <property type="protein sequence ID" value="EYC04203.1"/>
    <property type="molecule type" value="Genomic_DNA"/>
</dbReference>
<evidence type="ECO:0000313" key="4">
    <source>
        <dbReference type="EMBL" id="EYC04203.1"/>
    </source>
</evidence>
<sequence>MGATMIIRIGLLLLYLKYTDAIQVTHVSECGKTRSCWLLPNGCTNATDCSVMITWKHIGRALQVEMEADLDVQANGAWIALGISKDDLMGNDTVLECHFPRKGKGSVHLSHNLKTSNRLLPEATEMLLKDSYTELRDGRALCGAEWMLDVTVLDANEKKLMQRISSGKYHLMFAFGNLDADSEKKPHELAGEGAPWRSNDQEDPTILPTASQVNKKVKRSYSLLQYGIIQVEHEQFLGKQRRTGHHFYCH</sequence>
<dbReference type="CDD" id="cd09628">
    <property type="entry name" value="DOMON_SDR_2_like"/>
    <property type="match status" value="1"/>
</dbReference>
<gene>
    <name evidence="4" type="primary">Acey_s0089.g2279</name>
    <name evidence="4" type="synonym">Acey-C29F5.8</name>
    <name evidence="4" type="ORF">Y032_0089g2279</name>
</gene>
<protein>
    <recommendedName>
        <fullName evidence="3">DOMON domain-containing protein</fullName>
    </recommendedName>
</protein>
<name>A0A016TP08_9BILA</name>
<comment type="caution">
    <text evidence="4">The sequence shown here is derived from an EMBL/GenBank/DDBJ whole genome shotgun (WGS) entry which is preliminary data.</text>
</comment>
<reference evidence="5" key="1">
    <citation type="journal article" date="2015" name="Nat. Genet.">
        <title>The genome and transcriptome of the zoonotic hookworm Ancylostoma ceylanicum identify infection-specific gene families.</title>
        <authorList>
            <person name="Schwarz E.M."/>
            <person name="Hu Y."/>
            <person name="Antoshechkin I."/>
            <person name="Miller M.M."/>
            <person name="Sternberg P.W."/>
            <person name="Aroian R.V."/>
        </authorList>
    </citation>
    <scope>NUCLEOTIDE SEQUENCE</scope>
    <source>
        <strain evidence="5">HY135</strain>
    </source>
</reference>
<evidence type="ECO:0000313" key="5">
    <source>
        <dbReference type="Proteomes" id="UP000024635"/>
    </source>
</evidence>
<keyword evidence="2" id="KW-0732">Signal</keyword>
<dbReference type="InterPro" id="IPR042789">
    <property type="entry name" value="FRRS1L"/>
</dbReference>
<evidence type="ECO:0000256" key="1">
    <source>
        <dbReference type="SAM" id="MobiDB-lite"/>
    </source>
</evidence>
<dbReference type="GO" id="GO:0099072">
    <property type="term" value="P:regulation of postsynaptic membrane neurotransmitter receptor levels"/>
    <property type="evidence" value="ECO:0007669"/>
    <property type="project" value="TreeGrafter"/>
</dbReference>
<dbReference type="OrthoDB" id="6372137at2759"/>
<dbReference type="AlphaFoldDB" id="A0A016TP08"/>
<dbReference type="PANTHER" id="PTHR46902:SF1">
    <property type="entry name" value="DOMON DOMAIN-CONTAINING PROTEIN FRRS1L"/>
    <property type="match status" value="1"/>
</dbReference>
<accession>A0A016TP08</accession>
<feature type="signal peptide" evidence="2">
    <location>
        <begin position="1"/>
        <end position="21"/>
    </location>
</feature>
<organism evidence="4 5">
    <name type="scientific">Ancylostoma ceylanicum</name>
    <dbReference type="NCBI Taxonomy" id="53326"/>
    <lineage>
        <taxon>Eukaryota</taxon>
        <taxon>Metazoa</taxon>
        <taxon>Ecdysozoa</taxon>
        <taxon>Nematoda</taxon>
        <taxon>Chromadorea</taxon>
        <taxon>Rhabditida</taxon>
        <taxon>Rhabditina</taxon>
        <taxon>Rhabditomorpha</taxon>
        <taxon>Strongyloidea</taxon>
        <taxon>Ancylostomatidae</taxon>
        <taxon>Ancylostomatinae</taxon>
        <taxon>Ancylostoma</taxon>
    </lineage>
</organism>
<dbReference type="InterPro" id="IPR005018">
    <property type="entry name" value="DOMON_domain"/>
</dbReference>
<dbReference type="STRING" id="53326.A0A016TP08"/>
<dbReference type="PANTHER" id="PTHR46902">
    <property type="entry name" value="DOMON DOMAIN-CONTAINING PROTEIN FRRS1L"/>
    <property type="match status" value="1"/>
</dbReference>
<feature type="domain" description="DOMON" evidence="3">
    <location>
        <begin position="49"/>
        <end position="176"/>
    </location>
</feature>